<dbReference type="EMBL" id="ABEU02000006">
    <property type="protein sequence ID" value="PNR52224.1"/>
    <property type="molecule type" value="Genomic_DNA"/>
</dbReference>
<dbReference type="EnsemblPlants" id="Pp3c6_6510V3.1">
    <property type="protein sequence ID" value="Pp3c6_6510V3.1"/>
    <property type="gene ID" value="Pp3c6_6510"/>
</dbReference>
<dbReference type="Gramene" id="Pp3c6_6510V3.1">
    <property type="protein sequence ID" value="Pp3c6_6510V3.1"/>
    <property type="gene ID" value="Pp3c6_6510"/>
</dbReference>
<reference evidence="1 3" key="2">
    <citation type="journal article" date="2018" name="Plant J.">
        <title>The Physcomitrella patens chromosome-scale assembly reveals moss genome structure and evolution.</title>
        <authorList>
            <person name="Lang D."/>
            <person name="Ullrich K.K."/>
            <person name="Murat F."/>
            <person name="Fuchs J."/>
            <person name="Jenkins J."/>
            <person name="Haas F.B."/>
            <person name="Piednoel M."/>
            <person name="Gundlach H."/>
            <person name="Van Bel M."/>
            <person name="Meyberg R."/>
            <person name="Vives C."/>
            <person name="Morata J."/>
            <person name="Symeonidi A."/>
            <person name="Hiss M."/>
            <person name="Muchero W."/>
            <person name="Kamisugi Y."/>
            <person name="Saleh O."/>
            <person name="Blanc G."/>
            <person name="Decker E.L."/>
            <person name="van Gessel N."/>
            <person name="Grimwood J."/>
            <person name="Hayes R.D."/>
            <person name="Graham S.W."/>
            <person name="Gunter L.E."/>
            <person name="McDaniel S.F."/>
            <person name="Hoernstein S.N.W."/>
            <person name="Larsson A."/>
            <person name="Li F.W."/>
            <person name="Perroud P.F."/>
            <person name="Phillips J."/>
            <person name="Ranjan P."/>
            <person name="Rokshar D.S."/>
            <person name="Rothfels C.J."/>
            <person name="Schneider L."/>
            <person name="Shu S."/>
            <person name="Stevenson D.W."/>
            <person name="Thummler F."/>
            <person name="Tillich M."/>
            <person name="Villarreal Aguilar J.C."/>
            <person name="Widiez T."/>
            <person name="Wong G.K."/>
            <person name="Wymore A."/>
            <person name="Zhang Y."/>
            <person name="Zimmer A.D."/>
            <person name="Quatrano R.S."/>
            <person name="Mayer K.F.X."/>
            <person name="Goodstein D."/>
            <person name="Casacuberta J.M."/>
            <person name="Vandepoele K."/>
            <person name="Reski R."/>
            <person name="Cuming A.C."/>
            <person name="Tuskan G.A."/>
            <person name="Maumus F."/>
            <person name="Salse J."/>
            <person name="Schmutz J."/>
            <person name="Rensing S.A."/>
        </authorList>
    </citation>
    <scope>NUCLEOTIDE SEQUENCE [LARGE SCALE GENOMIC DNA]</scope>
    <source>
        <strain evidence="2 3">cv. Gransden 2004</strain>
    </source>
</reference>
<gene>
    <name evidence="1" type="ORF">PHYPA_008598</name>
</gene>
<dbReference type="AlphaFoldDB" id="A0A2K1KEM4"/>
<proteinExistence type="predicted"/>
<evidence type="ECO:0000313" key="3">
    <source>
        <dbReference type="Proteomes" id="UP000006727"/>
    </source>
</evidence>
<dbReference type="Proteomes" id="UP000006727">
    <property type="component" value="Chromosome 6"/>
</dbReference>
<protein>
    <submittedName>
        <fullName evidence="1 2">Uncharacterized protein</fullName>
    </submittedName>
</protein>
<evidence type="ECO:0000313" key="2">
    <source>
        <dbReference type="EnsemblPlants" id="Pp3c6_6510V3.1"/>
    </source>
</evidence>
<keyword evidence="3" id="KW-1185">Reference proteome</keyword>
<sequence length="61" mass="7555">MKEEMDSIIKNETWTLKELLEKKYIDMTKRDFDANLYYMHKDGYIIILMLYIENLFMTPRL</sequence>
<reference evidence="2" key="3">
    <citation type="submission" date="2020-12" db="UniProtKB">
        <authorList>
            <consortium name="EnsemblPlants"/>
        </authorList>
    </citation>
    <scope>IDENTIFICATION</scope>
</reference>
<reference evidence="1 3" key="1">
    <citation type="journal article" date="2008" name="Science">
        <title>The Physcomitrella genome reveals evolutionary insights into the conquest of land by plants.</title>
        <authorList>
            <person name="Rensing S."/>
            <person name="Lang D."/>
            <person name="Zimmer A."/>
            <person name="Terry A."/>
            <person name="Salamov A."/>
            <person name="Shapiro H."/>
            <person name="Nishiyama T."/>
            <person name="Perroud P.-F."/>
            <person name="Lindquist E."/>
            <person name="Kamisugi Y."/>
            <person name="Tanahashi T."/>
            <person name="Sakakibara K."/>
            <person name="Fujita T."/>
            <person name="Oishi K."/>
            <person name="Shin-I T."/>
            <person name="Kuroki Y."/>
            <person name="Toyoda A."/>
            <person name="Suzuki Y."/>
            <person name="Hashimoto A."/>
            <person name="Yamaguchi K."/>
            <person name="Sugano A."/>
            <person name="Kohara Y."/>
            <person name="Fujiyama A."/>
            <person name="Anterola A."/>
            <person name="Aoki S."/>
            <person name="Ashton N."/>
            <person name="Barbazuk W.B."/>
            <person name="Barker E."/>
            <person name="Bennetzen J."/>
            <person name="Bezanilla M."/>
            <person name="Blankenship R."/>
            <person name="Cho S.H."/>
            <person name="Dutcher S."/>
            <person name="Estelle M."/>
            <person name="Fawcett J.A."/>
            <person name="Gundlach H."/>
            <person name="Hanada K."/>
            <person name="Heyl A."/>
            <person name="Hicks K.A."/>
            <person name="Hugh J."/>
            <person name="Lohr M."/>
            <person name="Mayer K."/>
            <person name="Melkozernov A."/>
            <person name="Murata T."/>
            <person name="Nelson D."/>
            <person name="Pils B."/>
            <person name="Prigge M."/>
            <person name="Reiss B."/>
            <person name="Renner T."/>
            <person name="Rombauts S."/>
            <person name="Rushton P."/>
            <person name="Sanderfoot A."/>
            <person name="Schween G."/>
            <person name="Shiu S.-H."/>
            <person name="Stueber K."/>
            <person name="Theodoulou F.L."/>
            <person name="Tu H."/>
            <person name="Van de Peer Y."/>
            <person name="Verrier P.J."/>
            <person name="Waters E."/>
            <person name="Wood A."/>
            <person name="Yang L."/>
            <person name="Cove D."/>
            <person name="Cuming A."/>
            <person name="Hasebe M."/>
            <person name="Lucas S."/>
            <person name="Mishler D.B."/>
            <person name="Reski R."/>
            <person name="Grigoriev I."/>
            <person name="Quatrano R.S."/>
            <person name="Boore J.L."/>
        </authorList>
    </citation>
    <scope>NUCLEOTIDE SEQUENCE [LARGE SCALE GENOMIC DNA]</scope>
    <source>
        <strain evidence="2 3">cv. Gransden 2004</strain>
    </source>
</reference>
<organism evidence="1">
    <name type="scientific">Physcomitrium patens</name>
    <name type="common">Spreading-leaved earth moss</name>
    <name type="synonym">Physcomitrella patens</name>
    <dbReference type="NCBI Taxonomy" id="3218"/>
    <lineage>
        <taxon>Eukaryota</taxon>
        <taxon>Viridiplantae</taxon>
        <taxon>Streptophyta</taxon>
        <taxon>Embryophyta</taxon>
        <taxon>Bryophyta</taxon>
        <taxon>Bryophytina</taxon>
        <taxon>Bryopsida</taxon>
        <taxon>Funariidae</taxon>
        <taxon>Funariales</taxon>
        <taxon>Funariaceae</taxon>
        <taxon>Physcomitrium</taxon>
    </lineage>
</organism>
<name>A0A2K1KEM4_PHYPA</name>
<accession>A0A2K1KEM4</accession>
<dbReference type="InParanoid" id="A0A2K1KEM4"/>
<evidence type="ECO:0000313" key="1">
    <source>
        <dbReference type="EMBL" id="PNR52224.1"/>
    </source>
</evidence>